<dbReference type="SUPFAM" id="SSF55136">
    <property type="entry name" value="Probable bacterial effector-binding domain"/>
    <property type="match status" value="1"/>
</dbReference>
<evidence type="ECO:0000313" key="3">
    <source>
        <dbReference type="EMBL" id="NYE05724.1"/>
    </source>
</evidence>
<dbReference type="EMBL" id="JACCBX010000004">
    <property type="protein sequence ID" value="NYE05724.1"/>
    <property type="molecule type" value="Genomic_DNA"/>
</dbReference>
<evidence type="ECO:0000259" key="2">
    <source>
        <dbReference type="PROSITE" id="PS50937"/>
    </source>
</evidence>
<dbReference type="PROSITE" id="PS50937">
    <property type="entry name" value="HTH_MERR_2"/>
    <property type="match status" value="1"/>
</dbReference>
<reference evidence="4" key="1">
    <citation type="submission" date="2020-07" db="EMBL/GenBank/DDBJ databases">
        <authorList>
            <person name="Partida-Martinez L."/>
            <person name="Huntemann M."/>
            <person name="Clum A."/>
            <person name="Wang J."/>
            <person name="Palaniappan K."/>
            <person name="Ritter S."/>
            <person name="Chen I.-M."/>
            <person name="Stamatis D."/>
            <person name="Reddy T."/>
            <person name="O'Malley R."/>
            <person name="Daum C."/>
            <person name="Shapiro N."/>
            <person name="Ivanova N."/>
            <person name="Kyrpides N."/>
            <person name="Woyke T."/>
        </authorList>
    </citation>
    <scope>NUCLEOTIDE SEQUENCE [LARGE SCALE GENOMIC DNA]</scope>
    <source>
        <strain evidence="4">AT2.8</strain>
    </source>
</reference>
<dbReference type="InterPro" id="IPR011256">
    <property type="entry name" value="Reg_factor_effector_dom_sf"/>
</dbReference>
<dbReference type="Proteomes" id="UP000548423">
    <property type="component" value="Unassembled WGS sequence"/>
</dbReference>
<dbReference type="Pfam" id="PF06445">
    <property type="entry name" value="GyrI-like"/>
    <property type="match status" value="1"/>
</dbReference>
<sequence length="282" mass="33583">MINKNRKYLTTGEFAKLCKVNKQTLFYYDQIGLLSPLLKNEKGYRYYSIRQIELFFVIDLLKSLGMSLNDIHQYMQNKSPESFLSLMYQQKEEIVKKRQEIEMREKIIQAKIDLMEEASQLDFYQISLEQLPEATLYLSKNIENITDEEFVEVISDFIDELYRSKLDTGYPIGVITKREHVLKGEFTNYSYLYIEQPNPRKGYPYLKAVKGNFLIGFHIGDEKTIHKTYKRLLSEMEHLNLVLGEYVFEEYIYDTVVKNQKDQYVTKIMMHVHQQEENCSWG</sequence>
<dbReference type="GO" id="GO:0003700">
    <property type="term" value="F:DNA-binding transcription factor activity"/>
    <property type="evidence" value="ECO:0007669"/>
    <property type="project" value="InterPro"/>
</dbReference>
<dbReference type="Pfam" id="PF13411">
    <property type="entry name" value="MerR_1"/>
    <property type="match status" value="1"/>
</dbReference>
<dbReference type="InterPro" id="IPR047057">
    <property type="entry name" value="MerR_fam"/>
</dbReference>
<reference evidence="4" key="2">
    <citation type="submission" date="2020-08" db="EMBL/GenBank/DDBJ databases">
        <title>The Agave Microbiome: Exploring the role of microbial communities in plant adaptations to desert environments.</title>
        <authorList>
            <person name="Partida-Martinez L.P."/>
        </authorList>
    </citation>
    <scope>NUCLEOTIDE SEQUENCE [LARGE SCALE GENOMIC DNA]</scope>
    <source>
        <strain evidence="4">AT2.8</strain>
    </source>
</reference>
<dbReference type="PANTHER" id="PTHR30204">
    <property type="entry name" value="REDOX-CYCLING DRUG-SENSING TRANSCRIPTIONAL ACTIVATOR SOXR"/>
    <property type="match status" value="1"/>
</dbReference>
<protein>
    <submittedName>
        <fullName evidence="3">DNA-binding transcriptional MerR regulator</fullName>
    </submittedName>
</protein>
<comment type="caution">
    <text evidence="3">The sequence shown here is derived from an EMBL/GenBank/DDBJ whole genome shotgun (WGS) entry which is preliminary data.</text>
</comment>
<accession>A0A852TEQ2</accession>
<organism evidence="3 4">
    <name type="scientific">Neobacillus niacini</name>
    <dbReference type="NCBI Taxonomy" id="86668"/>
    <lineage>
        <taxon>Bacteria</taxon>
        <taxon>Bacillati</taxon>
        <taxon>Bacillota</taxon>
        <taxon>Bacilli</taxon>
        <taxon>Bacillales</taxon>
        <taxon>Bacillaceae</taxon>
        <taxon>Neobacillus</taxon>
    </lineage>
</organism>
<proteinExistence type="predicted"/>
<dbReference type="Gene3D" id="1.10.1660.10">
    <property type="match status" value="1"/>
</dbReference>
<dbReference type="PANTHER" id="PTHR30204:SF85">
    <property type="entry name" value="MULTIDRUG-EFFLUX TRANSPORTER 2 REGULATOR"/>
    <property type="match status" value="1"/>
</dbReference>
<evidence type="ECO:0000256" key="1">
    <source>
        <dbReference type="ARBA" id="ARBA00023125"/>
    </source>
</evidence>
<dbReference type="SMART" id="SM00422">
    <property type="entry name" value="HTH_MERR"/>
    <property type="match status" value="1"/>
</dbReference>
<dbReference type="InterPro" id="IPR029442">
    <property type="entry name" value="GyrI-like"/>
</dbReference>
<dbReference type="Gene3D" id="3.20.80.10">
    <property type="entry name" value="Regulatory factor, effector binding domain"/>
    <property type="match status" value="1"/>
</dbReference>
<name>A0A852TEQ2_9BACI</name>
<feature type="domain" description="HTH merR-type" evidence="2">
    <location>
        <begin position="8"/>
        <end position="77"/>
    </location>
</feature>
<dbReference type="InterPro" id="IPR000551">
    <property type="entry name" value="MerR-type_HTH_dom"/>
</dbReference>
<dbReference type="GO" id="GO:0003677">
    <property type="term" value="F:DNA binding"/>
    <property type="evidence" value="ECO:0007669"/>
    <property type="project" value="UniProtKB-KW"/>
</dbReference>
<keyword evidence="1 3" id="KW-0238">DNA-binding</keyword>
<evidence type="ECO:0000313" key="4">
    <source>
        <dbReference type="Proteomes" id="UP000548423"/>
    </source>
</evidence>
<dbReference type="SUPFAM" id="SSF46955">
    <property type="entry name" value="Putative DNA-binding domain"/>
    <property type="match status" value="1"/>
</dbReference>
<dbReference type="InterPro" id="IPR009061">
    <property type="entry name" value="DNA-bd_dom_put_sf"/>
</dbReference>
<gene>
    <name evidence="3" type="ORF">F4694_002477</name>
</gene>
<dbReference type="AlphaFoldDB" id="A0A852TEQ2"/>